<gene>
    <name evidence="9" type="ORF">A3F08_00305</name>
</gene>
<dbReference type="InterPro" id="IPR008991">
    <property type="entry name" value="Translation_prot_SH3-like_sf"/>
</dbReference>
<dbReference type="Pfam" id="PF00181">
    <property type="entry name" value="Ribosomal_L2_N"/>
    <property type="match status" value="1"/>
</dbReference>
<dbReference type="GO" id="GO:0002181">
    <property type="term" value="P:cytoplasmic translation"/>
    <property type="evidence" value="ECO:0007669"/>
    <property type="project" value="TreeGrafter"/>
</dbReference>
<comment type="caution">
    <text evidence="9">The sequence shown here is derived from an EMBL/GenBank/DDBJ whole genome shotgun (WGS) entry which is preliminary data.</text>
</comment>
<dbReference type="PIRSF" id="PIRSF002158">
    <property type="entry name" value="Ribosomal_L2"/>
    <property type="match status" value="1"/>
</dbReference>
<keyword evidence="2 9" id="KW-0689">Ribosomal protein</keyword>
<dbReference type="SMART" id="SM01383">
    <property type="entry name" value="Ribosomal_L2"/>
    <property type="match status" value="1"/>
</dbReference>
<evidence type="ECO:0000256" key="5">
    <source>
        <dbReference type="ARBA" id="ARBA00035459"/>
    </source>
</evidence>
<dbReference type="Gene3D" id="2.30.30.30">
    <property type="match status" value="1"/>
</dbReference>
<evidence type="ECO:0000256" key="6">
    <source>
        <dbReference type="SAM" id="MobiDB-lite"/>
    </source>
</evidence>
<dbReference type="STRING" id="1797469.A3F08_00305"/>
<reference evidence="9 10" key="1">
    <citation type="journal article" date="2016" name="Nat. Commun.">
        <title>Thousands of microbial genomes shed light on interconnected biogeochemical processes in an aquifer system.</title>
        <authorList>
            <person name="Anantharaman K."/>
            <person name="Brown C.T."/>
            <person name="Hug L.A."/>
            <person name="Sharon I."/>
            <person name="Castelle C.J."/>
            <person name="Probst A.J."/>
            <person name="Thomas B.C."/>
            <person name="Singh A."/>
            <person name="Wilkins M.J."/>
            <person name="Karaoz U."/>
            <person name="Brodie E.L."/>
            <person name="Williams K.H."/>
            <person name="Hubbard S.S."/>
            <person name="Banfield J.F."/>
        </authorList>
    </citation>
    <scope>NUCLEOTIDE SEQUENCE [LARGE SCALE GENOMIC DNA]</scope>
</reference>
<comment type="similarity">
    <text evidence="1">Belongs to the universal ribosomal protein uL2 family.</text>
</comment>
<dbReference type="InterPro" id="IPR002171">
    <property type="entry name" value="Ribosomal_uL2"/>
</dbReference>
<feature type="domain" description="Large ribosomal subunit protein uL2 RNA-binding" evidence="8">
    <location>
        <begin position="42"/>
        <end position="118"/>
    </location>
</feature>
<feature type="region of interest" description="Disordered" evidence="6">
    <location>
        <begin position="228"/>
        <end position="262"/>
    </location>
</feature>
<dbReference type="GO" id="GO:0016740">
    <property type="term" value="F:transferase activity"/>
    <property type="evidence" value="ECO:0007669"/>
    <property type="project" value="InterPro"/>
</dbReference>
<dbReference type="InterPro" id="IPR022669">
    <property type="entry name" value="Ribosomal_uL2_C"/>
</dbReference>
<evidence type="ECO:0000256" key="4">
    <source>
        <dbReference type="ARBA" id="ARBA00035242"/>
    </source>
</evidence>
<dbReference type="Gene3D" id="4.10.950.10">
    <property type="entry name" value="Ribosomal protein L2, domain 3"/>
    <property type="match status" value="1"/>
</dbReference>
<dbReference type="PANTHER" id="PTHR13691:SF5">
    <property type="entry name" value="LARGE RIBOSOMAL SUBUNIT PROTEIN UL2M"/>
    <property type="match status" value="1"/>
</dbReference>
<evidence type="ECO:0000256" key="2">
    <source>
        <dbReference type="ARBA" id="ARBA00022980"/>
    </source>
</evidence>
<dbReference type="InterPro" id="IPR005880">
    <property type="entry name" value="Ribosomal_uL2_bac/org-type"/>
</dbReference>
<evidence type="ECO:0000259" key="7">
    <source>
        <dbReference type="SMART" id="SM01382"/>
    </source>
</evidence>
<dbReference type="FunFam" id="4.10.950.10:FF:000001">
    <property type="entry name" value="50S ribosomal protein L2"/>
    <property type="match status" value="1"/>
</dbReference>
<keyword evidence="3" id="KW-0687">Ribonucleoprotein</keyword>
<dbReference type="PANTHER" id="PTHR13691">
    <property type="entry name" value="RIBOSOMAL PROTEIN L2"/>
    <property type="match status" value="1"/>
</dbReference>
<dbReference type="InterPro" id="IPR014722">
    <property type="entry name" value="Rib_uL2_dom2"/>
</dbReference>
<dbReference type="SMART" id="SM01382">
    <property type="entry name" value="Ribosomal_L2_C"/>
    <property type="match status" value="1"/>
</dbReference>
<protein>
    <recommendedName>
        <fullName evidence="4">Large ribosomal subunit protein uL2</fullName>
    </recommendedName>
    <alternativeName>
        <fullName evidence="5">50S ribosomal protein L2</fullName>
    </alternativeName>
</protein>
<dbReference type="FunFam" id="2.30.30.30:FF:000001">
    <property type="entry name" value="50S ribosomal protein L2"/>
    <property type="match status" value="1"/>
</dbReference>
<organism evidence="9 10">
    <name type="scientific">Candidatus Berkelbacteria bacterium RIFCSPHIGHO2_12_FULL_36_9</name>
    <dbReference type="NCBI Taxonomy" id="1797469"/>
    <lineage>
        <taxon>Bacteria</taxon>
        <taxon>Candidatus Berkelbacteria</taxon>
    </lineage>
</organism>
<dbReference type="Pfam" id="PF03947">
    <property type="entry name" value="Ribosomal_L2_C"/>
    <property type="match status" value="1"/>
</dbReference>
<accession>A0A1F5EDM5</accession>
<dbReference type="NCBIfam" id="TIGR01171">
    <property type="entry name" value="rplB_bact"/>
    <property type="match status" value="1"/>
</dbReference>
<dbReference type="AlphaFoldDB" id="A0A1F5EDM5"/>
<sequence length="281" mass="31009">MAIKVQRPTTSGQRGVMYADFSLLDKKEPEKSLILPYKKHSGRDRSGRISVRHQGGGVKKMFRVITSLQKKMDLPAKVIALEYDPNRSAFIALVEFENKEKAYILAPQNIEKGQIVVGSEKTEIKTGNRMKLKNIPTGIQIYDIELIPKRGRGQIVRSAGSSAAILAAAEGGGRRGKYVQIKLPSGEIRMVHEECFASIGAVSNPLHSAVKFGKAGRKRYLGIRPSVRGKAMSPRSHPHGGGEGVNPVGLKYPKTPWGKPTIGAKTRKKKYSNKFIVRRKK</sequence>
<dbReference type="GO" id="GO:0003735">
    <property type="term" value="F:structural constituent of ribosome"/>
    <property type="evidence" value="ECO:0007669"/>
    <property type="project" value="InterPro"/>
</dbReference>
<dbReference type="InterPro" id="IPR014726">
    <property type="entry name" value="Ribosomal_uL2_dom3"/>
</dbReference>
<evidence type="ECO:0000256" key="3">
    <source>
        <dbReference type="ARBA" id="ARBA00023274"/>
    </source>
</evidence>
<feature type="domain" description="Large ribosomal subunit protein uL2 C-terminal" evidence="7">
    <location>
        <begin position="124"/>
        <end position="260"/>
    </location>
</feature>
<dbReference type="Proteomes" id="UP000176451">
    <property type="component" value="Unassembled WGS sequence"/>
</dbReference>
<dbReference type="GO" id="GO:0003723">
    <property type="term" value="F:RNA binding"/>
    <property type="evidence" value="ECO:0007669"/>
    <property type="project" value="InterPro"/>
</dbReference>
<dbReference type="InterPro" id="IPR012340">
    <property type="entry name" value="NA-bd_OB-fold"/>
</dbReference>
<dbReference type="SUPFAM" id="SSF50104">
    <property type="entry name" value="Translation proteins SH3-like domain"/>
    <property type="match status" value="1"/>
</dbReference>
<evidence type="ECO:0000256" key="1">
    <source>
        <dbReference type="ARBA" id="ARBA00005636"/>
    </source>
</evidence>
<evidence type="ECO:0000259" key="8">
    <source>
        <dbReference type="SMART" id="SM01383"/>
    </source>
</evidence>
<dbReference type="EMBL" id="MEZV01000057">
    <property type="protein sequence ID" value="OGD65453.1"/>
    <property type="molecule type" value="Genomic_DNA"/>
</dbReference>
<evidence type="ECO:0000313" key="10">
    <source>
        <dbReference type="Proteomes" id="UP000176451"/>
    </source>
</evidence>
<proteinExistence type="inferred from homology"/>
<dbReference type="Gene3D" id="2.40.50.140">
    <property type="entry name" value="Nucleic acid-binding proteins"/>
    <property type="match status" value="1"/>
</dbReference>
<dbReference type="SUPFAM" id="SSF50249">
    <property type="entry name" value="Nucleic acid-binding proteins"/>
    <property type="match status" value="1"/>
</dbReference>
<name>A0A1F5EDM5_9BACT</name>
<dbReference type="GO" id="GO:0015934">
    <property type="term" value="C:large ribosomal subunit"/>
    <property type="evidence" value="ECO:0007669"/>
    <property type="project" value="InterPro"/>
</dbReference>
<evidence type="ECO:0000313" key="9">
    <source>
        <dbReference type="EMBL" id="OGD65453.1"/>
    </source>
</evidence>
<dbReference type="InterPro" id="IPR022666">
    <property type="entry name" value="Ribosomal_uL2_RNA-bd_dom"/>
</dbReference>